<dbReference type="GO" id="GO:0046983">
    <property type="term" value="F:protein dimerization activity"/>
    <property type="evidence" value="ECO:0007669"/>
    <property type="project" value="InterPro"/>
</dbReference>
<dbReference type="AlphaFoldDB" id="A0A511YX45"/>
<feature type="domain" description="Signal transduction histidine kinase subgroup 3 dimerisation and phosphoacceptor" evidence="10">
    <location>
        <begin position="211"/>
        <end position="276"/>
    </location>
</feature>
<proteinExistence type="predicted"/>
<keyword evidence="7" id="KW-0067">ATP-binding</keyword>
<dbReference type="GO" id="GO:0005524">
    <property type="term" value="F:ATP binding"/>
    <property type="evidence" value="ECO:0007669"/>
    <property type="project" value="UniProtKB-KW"/>
</dbReference>
<dbReference type="GO" id="GO:0000155">
    <property type="term" value="F:phosphorelay sensor kinase activity"/>
    <property type="evidence" value="ECO:0007669"/>
    <property type="project" value="InterPro"/>
</dbReference>
<dbReference type="GO" id="GO:0016020">
    <property type="term" value="C:membrane"/>
    <property type="evidence" value="ECO:0007669"/>
    <property type="project" value="InterPro"/>
</dbReference>
<organism evidence="11 12">
    <name type="scientific">Actinotalea fermentans</name>
    <dbReference type="NCBI Taxonomy" id="43671"/>
    <lineage>
        <taxon>Bacteria</taxon>
        <taxon>Bacillati</taxon>
        <taxon>Actinomycetota</taxon>
        <taxon>Actinomycetes</taxon>
        <taxon>Micrococcales</taxon>
        <taxon>Cellulomonadaceae</taxon>
        <taxon>Actinotalea</taxon>
    </lineage>
</organism>
<keyword evidence="12" id="KW-1185">Reference proteome</keyword>
<feature type="transmembrane region" description="Helical" evidence="9">
    <location>
        <begin position="162"/>
        <end position="182"/>
    </location>
</feature>
<evidence type="ECO:0000256" key="8">
    <source>
        <dbReference type="ARBA" id="ARBA00023012"/>
    </source>
</evidence>
<dbReference type="InterPro" id="IPR050482">
    <property type="entry name" value="Sensor_HK_TwoCompSys"/>
</dbReference>
<dbReference type="InterPro" id="IPR036890">
    <property type="entry name" value="HATPase_C_sf"/>
</dbReference>
<dbReference type="PANTHER" id="PTHR24421">
    <property type="entry name" value="NITRATE/NITRITE SENSOR PROTEIN NARX-RELATED"/>
    <property type="match status" value="1"/>
</dbReference>
<reference evidence="11 12" key="1">
    <citation type="submission" date="2019-07" db="EMBL/GenBank/DDBJ databases">
        <title>Whole genome shotgun sequence of Actinotalea fermentans NBRC 105374.</title>
        <authorList>
            <person name="Hosoyama A."/>
            <person name="Uohara A."/>
            <person name="Ohji S."/>
            <person name="Ichikawa N."/>
        </authorList>
    </citation>
    <scope>NUCLEOTIDE SEQUENCE [LARGE SCALE GENOMIC DNA]</scope>
    <source>
        <strain evidence="11 12">NBRC 105374</strain>
    </source>
</reference>
<dbReference type="Proteomes" id="UP000321484">
    <property type="component" value="Unassembled WGS sequence"/>
</dbReference>
<protein>
    <recommendedName>
        <fullName evidence="2">histidine kinase</fullName>
        <ecNumber evidence="2">2.7.13.3</ecNumber>
    </recommendedName>
</protein>
<dbReference type="InterPro" id="IPR011712">
    <property type="entry name" value="Sig_transdc_His_kin_sub3_dim/P"/>
</dbReference>
<evidence type="ECO:0000256" key="4">
    <source>
        <dbReference type="ARBA" id="ARBA00022679"/>
    </source>
</evidence>
<gene>
    <name evidence="11" type="ORF">AFE02nite_15050</name>
</gene>
<evidence type="ECO:0000313" key="11">
    <source>
        <dbReference type="EMBL" id="GEN79771.1"/>
    </source>
</evidence>
<evidence type="ECO:0000259" key="10">
    <source>
        <dbReference type="Pfam" id="PF07730"/>
    </source>
</evidence>
<feature type="transmembrane region" description="Helical" evidence="9">
    <location>
        <begin position="92"/>
        <end position="113"/>
    </location>
</feature>
<dbReference type="PANTHER" id="PTHR24421:SF10">
    <property type="entry name" value="NITRATE_NITRITE SENSOR PROTEIN NARQ"/>
    <property type="match status" value="1"/>
</dbReference>
<keyword evidence="6" id="KW-0418">Kinase</keyword>
<evidence type="ECO:0000256" key="2">
    <source>
        <dbReference type="ARBA" id="ARBA00012438"/>
    </source>
</evidence>
<evidence type="ECO:0000256" key="3">
    <source>
        <dbReference type="ARBA" id="ARBA00022553"/>
    </source>
</evidence>
<name>A0A511YX45_9CELL</name>
<dbReference type="Gene3D" id="1.20.5.1930">
    <property type="match status" value="1"/>
</dbReference>
<keyword evidence="5" id="KW-0547">Nucleotide-binding</keyword>
<sequence length="415" mass="44600">MTTSAAHPRPRGVPERLAALRVDAVVALAVGGAWWAAVSLARRWDYWHPQSIESFWWAGLWLVVPLALRRSWPGVAFWLTVVVYPWGYTSPWLSAWSLQSAFHLIPVLLAVFIGARARSAPAWVSAPVGVLAALWLEWGTLDPLVFWVRGDVPAPSSNVTELLLLLSLVAAAAALGAVFARLDDTLASLAERNRELEALQEVRTREAVQSERVRIARDLHDVVAHHVSAIVVRAQAVDRVGGDDVEVYRDAVRWIAPEGRNALDAMRSLVRVLREDSAPLAPTSTLADLGAVVERMRGAGLELDARLPRAWPACPAAVGLAVVRVAQEALTNVVSHSAAGRAAVSLDHSGGRLVLEVTDPGPPRPAATPGRQGNGLMHMRERAVACGGTLAAGPLAGGHGWQVRMEVALDGQHVE</sequence>
<dbReference type="EMBL" id="BJYK01000004">
    <property type="protein sequence ID" value="GEN79771.1"/>
    <property type="molecule type" value="Genomic_DNA"/>
</dbReference>
<evidence type="ECO:0000256" key="6">
    <source>
        <dbReference type="ARBA" id="ARBA00022777"/>
    </source>
</evidence>
<feature type="transmembrane region" description="Helical" evidence="9">
    <location>
        <begin position="120"/>
        <end position="138"/>
    </location>
</feature>
<comment type="caution">
    <text evidence="11">The sequence shown here is derived from an EMBL/GenBank/DDBJ whole genome shotgun (WGS) entry which is preliminary data.</text>
</comment>
<evidence type="ECO:0000256" key="1">
    <source>
        <dbReference type="ARBA" id="ARBA00000085"/>
    </source>
</evidence>
<dbReference type="Pfam" id="PF07730">
    <property type="entry name" value="HisKA_3"/>
    <property type="match status" value="1"/>
</dbReference>
<dbReference type="Gene3D" id="3.30.565.10">
    <property type="entry name" value="Histidine kinase-like ATPase, C-terminal domain"/>
    <property type="match status" value="1"/>
</dbReference>
<keyword evidence="9" id="KW-1133">Transmembrane helix</keyword>
<dbReference type="RefSeq" id="WP_186814498.1">
    <property type="nucleotide sequence ID" value="NZ_BJYK01000004.1"/>
</dbReference>
<comment type="catalytic activity">
    <reaction evidence="1">
        <text>ATP + protein L-histidine = ADP + protein N-phospho-L-histidine.</text>
        <dbReference type="EC" id="2.7.13.3"/>
    </reaction>
</comment>
<keyword evidence="9" id="KW-0472">Membrane</keyword>
<keyword evidence="8" id="KW-0902">Two-component regulatory system</keyword>
<dbReference type="CDD" id="cd16917">
    <property type="entry name" value="HATPase_UhpB-NarQ-NarX-like"/>
    <property type="match status" value="1"/>
</dbReference>
<dbReference type="SUPFAM" id="SSF55874">
    <property type="entry name" value="ATPase domain of HSP90 chaperone/DNA topoisomerase II/histidine kinase"/>
    <property type="match status" value="1"/>
</dbReference>
<keyword evidence="4" id="KW-0808">Transferase</keyword>
<evidence type="ECO:0000256" key="9">
    <source>
        <dbReference type="SAM" id="Phobius"/>
    </source>
</evidence>
<evidence type="ECO:0000256" key="5">
    <source>
        <dbReference type="ARBA" id="ARBA00022741"/>
    </source>
</evidence>
<accession>A0A511YX45</accession>
<keyword evidence="9" id="KW-0812">Transmembrane</keyword>
<evidence type="ECO:0000256" key="7">
    <source>
        <dbReference type="ARBA" id="ARBA00022840"/>
    </source>
</evidence>
<dbReference type="EC" id="2.7.13.3" evidence="2"/>
<evidence type="ECO:0000313" key="12">
    <source>
        <dbReference type="Proteomes" id="UP000321484"/>
    </source>
</evidence>
<keyword evidence="3" id="KW-0597">Phosphoprotein</keyword>
<feature type="transmembrane region" description="Helical" evidence="9">
    <location>
        <begin position="20"/>
        <end position="42"/>
    </location>
</feature>